<dbReference type="Gene3D" id="1.10.555.10">
    <property type="entry name" value="Rho GTPase activation protein"/>
    <property type="match status" value="1"/>
</dbReference>
<dbReference type="EMBL" id="JAUYZG010000016">
    <property type="protein sequence ID" value="KAK2885802.1"/>
    <property type="molecule type" value="Genomic_DNA"/>
</dbReference>
<evidence type="ECO:0000259" key="1">
    <source>
        <dbReference type="PROSITE" id="PS50238"/>
    </source>
</evidence>
<dbReference type="SUPFAM" id="SSF48350">
    <property type="entry name" value="GTPase activation domain, GAP"/>
    <property type="match status" value="1"/>
</dbReference>
<name>A0AA88PS71_9TELE</name>
<gene>
    <name evidence="2" type="ORF">Q8A67_016639</name>
</gene>
<proteinExistence type="predicted"/>
<dbReference type="PROSITE" id="PS50238">
    <property type="entry name" value="RHOGAP"/>
    <property type="match status" value="1"/>
</dbReference>
<protein>
    <recommendedName>
        <fullName evidence="1">Rho-GAP domain-containing protein</fullName>
    </recommendedName>
</protein>
<dbReference type="Proteomes" id="UP001187343">
    <property type="component" value="Unassembled WGS sequence"/>
</dbReference>
<dbReference type="AlphaFoldDB" id="A0AA88PS71"/>
<dbReference type="SMART" id="SM00324">
    <property type="entry name" value="RhoGAP"/>
    <property type="match status" value="1"/>
</dbReference>
<sequence length="350" mass="39345">MRQRDPEQVSSLRGELNPSECLLQGVQQFYTSYAMGGAHLATPLSASGSCPAFRPCPSDTYTHLAGLVETPRAVFGLPLITLRKSGQMRQGLPLVLTHIMEFMEKHCLDKIGLFRLPGSVKRCQELRKLFDQGGCPEFDIGGDILTSASLLKTFIRELPGGLIPQPQMTQLLKVYNDSKEEELNKALRTTLKSLPEEHFNVLCCVMFFLSRVAAESPRNLMTSDNLSIVFGPTIFHVPLGPNMFEQQGQCNVITKHLLDNLTQLLPNLYPHPCTLMHPSSNKAEKKDWTSEECVQLLPLTEIGSKPPKIGRLGRLRRRIGGFWRKLFSCTHRSVFPCALLLQFYDYQRTA</sequence>
<comment type="caution">
    <text evidence="2">The sequence shown here is derived from an EMBL/GenBank/DDBJ whole genome shotgun (WGS) entry which is preliminary data.</text>
</comment>
<accession>A0AA88PS71</accession>
<dbReference type="InterPro" id="IPR008936">
    <property type="entry name" value="Rho_GTPase_activation_prot"/>
</dbReference>
<keyword evidence="3" id="KW-1185">Reference proteome</keyword>
<dbReference type="PANTHER" id="PTHR15904:SF19">
    <property type="entry name" value="PROTEIN FAM13C"/>
    <property type="match status" value="1"/>
</dbReference>
<dbReference type="InterPro" id="IPR000198">
    <property type="entry name" value="RhoGAP_dom"/>
</dbReference>
<organism evidence="2 3">
    <name type="scientific">Cirrhinus molitorella</name>
    <name type="common">mud carp</name>
    <dbReference type="NCBI Taxonomy" id="172907"/>
    <lineage>
        <taxon>Eukaryota</taxon>
        <taxon>Metazoa</taxon>
        <taxon>Chordata</taxon>
        <taxon>Craniata</taxon>
        <taxon>Vertebrata</taxon>
        <taxon>Euteleostomi</taxon>
        <taxon>Actinopterygii</taxon>
        <taxon>Neopterygii</taxon>
        <taxon>Teleostei</taxon>
        <taxon>Ostariophysi</taxon>
        <taxon>Cypriniformes</taxon>
        <taxon>Cyprinidae</taxon>
        <taxon>Labeoninae</taxon>
        <taxon>Labeonini</taxon>
        <taxon>Cirrhinus</taxon>
    </lineage>
</organism>
<evidence type="ECO:0000313" key="2">
    <source>
        <dbReference type="EMBL" id="KAK2885802.1"/>
    </source>
</evidence>
<dbReference type="GO" id="GO:0007165">
    <property type="term" value="P:signal transduction"/>
    <property type="evidence" value="ECO:0007669"/>
    <property type="project" value="InterPro"/>
</dbReference>
<dbReference type="Pfam" id="PF00620">
    <property type="entry name" value="RhoGAP"/>
    <property type="match status" value="1"/>
</dbReference>
<feature type="domain" description="Rho-GAP" evidence="1">
    <location>
        <begin position="77"/>
        <end position="265"/>
    </location>
</feature>
<dbReference type="PANTHER" id="PTHR15904">
    <property type="entry name" value="FAM13"/>
    <property type="match status" value="1"/>
</dbReference>
<dbReference type="InterPro" id="IPR039102">
    <property type="entry name" value="FAM13"/>
</dbReference>
<evidence type="ECO:0000313" key="3">
    <source>
        <dbReference type="Proteomes" id="UP001187343"/>
    </source>
</evidence>
<reference evidence="2" key="1">
    <citation type="submission" date="2023-08" db="EMBL/GenBank/DDBJ databases">
        <title>Chromosome-level Genome Assembly of mud carp (Cirrhinus molitorella).</title>
        <authorList>
            <person name="Liu H."/>
        </authorList>
    </citation>
    <scope>NUCLEOTIDE SEQUENCE</scope>
    <source>
        <strain evidence="2">Prfri</strain>
        <tissue evidence="2">Muscle</tissue>
    </source>
</reference>